<evidence type="ECO:0000313" key="3">
    <source>
        <dbReference type="EMBL" id="XBS21725.1"/>
    </source>
</evidence>
<dbReference type="Pfam" id="PF04972">
    <property type="entry name" value="BON"/>
    <property type="match status" value="2"/>
</dbReference>
<gene>
    <name evidence="3" type="ORF">Q9L42_006265</name>
</gene>
<feature type="domain" description="BON" evidence="2">
    <location>
        <begin position="122"/>
        <end position="192"/>
    </location>
</feature>
<organism evidence="3 4">
    <name type="scientific">Methylomarinum roseum</name>
    <dbReference type="NCBI Taxonomy" id="3067653"/>
    <lineage>
        <taxon>Bacteria</taxon>
        <taxon>Pseudomonadati</taxon>
        <taxon>Pseudomonadota</taxon>
        <taxon>Gammaproteobacteria</taxon>
        <taxon>Methylococcales</taxon>
        <taxon>Methylococcaceae</taxon>
        <taxon>Methylomarinum</taxon>
    </lineage>
</organism>
<dbReference type="InterPro" id="IPR014004">
    <property type="entry name" value="Transpt-assoc_nodulatn_dom_bac"/>
</dbReference>
<accession>A0AAU7NXP1</accession>
<dbReference type="InterPro" id="IPR051686">
    <property type="entry name" value="Lipoprotein_DolP"/>
</dbReference>
<reference evidence="3 4" key="1">
    <citation type="journal article" date="2024" name="Microbiology">
        <title>Methylomarinum rosea sp. nov., a novel halophilic methanotrophic bacterium from the hypersaline Lake Elton.</title>
        <authorList>
            <person name="Suleimanov R.Z."/>
            <person name="Oshkin I.Y."/>
            <person name="Danilova O.V."/>
            <person name="Suzina N.E."/>
            <person name="Dedysh S.N."/>
        </authorList>
    </citation>
    <scope>NUCLEOTIDE SEQUENCE [LARGE SCALE GENOMIC DNA]</scope>
    <source>
        <strain evidence="3 4">Ch1-1</strain>
    </source>
</reference>
<feature type="domain" description="BON" evidence="2">
    <location>
        <begin position="44"/>
        <end position="113"/>
    </location>
</feature>
<dbReference type="PROSITE" id="PS50914">
    <property type="entry name" value="BON"/>
    <property type="match status" value="2"/>
</dbReference>
<dbReference type="PANTHER" id="PTHR34606:SF4">
    <property type="entry name" value="OUTER MEMBRANE LIPOPROTEIN DOLP"/>
    <property type="match status" value="1"/>
</dbReference>
<evidence type="ECO:0000313" key="4">
    <source>
        <dbReference type="Proteomes" id="UP001225378"/>
    </source>
</evidence>
<proteinExistence type="predicted"/>
<evidence type="ECO:0000256" key="1">
    <source>
        <dbReference type="ARBA" id="ARBA00022729"/>
    </source>
</evidence>
<evidence type="ECO:0000259" key="2">
    <source>
        <dbReference type="PROSITE" id="PS50914"/>
    </source>
</evidence>
<keyword evidence="4" id="KW-1185">Reference proteome</keyword>
<dbReference type="SMART" id="SM00749">
    <property type="entry name" value="BON"/>
    <property type="match status" value="2"/>
</dbReference>
<keyword evidence="1" id="KW-0732">Signal</keyword>
<dbReference type="PANTHER" id="PTHR34606">
    <property type="entry name" value="BON DOMAIN-CONTAINING PROTEIN"/>
    <property type="match status" value="1"/>
</dbReference>
<dbReference type="EMBL" id="CP157743">
    <property type="protein sequence ID" value="XBS21725.1"/>
    <property type="molecule type" value="Genomic_DNA"/>
</dbReference>
<sequence>MKTLIPILLIPILTTGCTTLATGSAEVTGLSLLHDRRTSEALLNDERIEINAGIELNANDAIRDRCHFNVTAYNGKVLLTGEAPTVELRDNIVAIVRVIPGVKMVHNEMAIAEPTTLASRSNDTLITAKTKSSLSEVRNLPGFDATRVKVVTENGVVFLMGLLHPNEGNVATEIARRQNGVKQVVKVFEYIESGSKANAD</sequence>
<dbReference type="Proteomes" id="UP001225378">
    <property type="component" value="Chromosome"/>
</dbReference>
<protein>
    <submittedName>
        <fullName evidence="3">BON domain-containing protein</fullName>
    </submittedName>
</protein>
<dbReference type="AlphaFoldDB" id="A0AAU7NXP1"/>
<dbReference type="KEGG" id="mech:Q9L42_006265"/>
<dbReference type="PROSITE" id="PS51257">
    <property type="entry name" value="PROKAR_LIPOPROTEIN"/>
    <property type="match status" value="1"/>
</dbReference>
<name>A0AAU7NXP1_9GAMM</name>
<dbReference type="Gene3D" id="3.30.1340.30">
    <property type="match status" value="1"/>
</dbReference>
<dbReference type="RefSeq" id="WP_305909280.1">
    <property type="nucleotide sequence ID" value="NZ_CP157743.1"/>
</dbReference>
<dbReference type="InterPro" id="IPR007055">
    <property type="entry name" value="BON_dom"/>
</dbReference>